<evidence type="ECO:0000313" key="1">
    <source>
        <dbReference type="EnsemblMetazoa" id="Aqu2.1.33288_001"/>
    </source>
</evidence>
<protein>
    <submittedName>
        <fullName evidence="1">Uncharacterized protein</fullName>
    </submittedName>
</protein>
<proteinExistence type="predicted"/>
<name>A0A1X7UZT7_AMPQE</name>
<dbReference type="EnsemblMetazoa" id="Aqu2.1.33288_001">
    <property type="protein sequence ID" value="Aqu2.1.33288_001"/>
    <property type="gene ID" value="Aqu2.1.33288"/>
</dbReference>
<reference evidence="1" key="1">
    <citation type="submission" date="2017-05" db="UniProtKB">
        <authorList>
            <consortium name="EnsemblMetazoa"/>
        </authorList>
    </citation>
    <scope>IDENTIFICATION</scope>
</reference>
<accession>A0A1X7UZT7</accession>
<dbReference type="AlphaFoldDB" id="A0A1X7UZT7"/>
<sequence>MLVAFLAENLASHAVGCSKLSMSFARQMFMCGTKEACQIFLAENFVLRTPEQHEVRSDEQFINAQKKSKEYDINDNSFFSDVNGFSVIQGYATMSCMT</sequence>
<dbReference type="InParanoid" id="A0A1X7UZT7"/>
<organism evidence="1">
    <name type="scientific">Amphimedon queenslandica</name>
    <name type="common">Sponge</name>
    <dbReference type="NCBI Taxonomy" id="400682"/>
    <lineage>
        <taxon>Eukaryota</taxon>
        <taxon>Metazoa</taxon>
        <taxon>Porifera</taxon>
        <taxon>Demospongiae</taxon>
        <taxon>Heteroscleromorpha</taxon>
        <taxon>Haplosclerida</taxon>
        <taxon>Niphatidae</taxon>
        <taxon>Amphimedon</taxon>
    </lineage>
</organism>